<dbReference type="Proteomes" id="UP000614424">
    <property type="component" value="Unassembled WGS sequence"/>
</dbReference>
<evidence type="ECO:0000313" key="3">
    <source>
        <dbReference type="Proteomes" id="UP000614424"/>
    </source>
</evidence>
<dbReference type="InterPro" id="IPR007160">
    <property type="entry name" value="DUF362"/>
</dbReference>
<accession>A0A8J6NFC0</accession>
<feature type="domain" description="DUF362" evidence="1">
    <location>
        <begin position="72"/>
        <end position="268"/>
    </location>
</feature>
<gene>
    <name evidence="2" type="ORF">H8E41_13990</name>
</gene>
<dbReference type="Pfam" id="PF04015">
    <property type="entry name" value="DUF362"/>
    <property type="match status" value="1"/>
</dbReference>
<evidence type="ECO:0000313" key="2">
    <source>
        <dbReference type="EMBL" id="MBC8319004.1"/>
    </source>
</evidence>
<evidence type="ECO:0000259" key="1">
    <source>
        <dbReference type="Pfam" id="PF04015"/>
    </source>
</evidence>
<comment type="caution">
    <text evidence="2">The sequence shown here is derived from an EMBL/GenBank/DDBJ whole genome shotgun (WGS) entry which is preliminary data.</text>
</comment>
<name>A0A8J6NFC0_9BACT</name>
<dbReference type="EMBL" id="JACNJZ010000209">
    <property type="protein sequence ID" value="MBC8319004.1"/>
    <property type="molecule type" value="Genomic_DNA"/>
</dbReference>
<organism evidence="2 3">
    <name type="scientific">Candidatus Desulfobia pelagia</name>
    <dbReference type="NCBI Taxonomy" id="2841692"/>
    <lineage>
        <taxon>Bacteria</taxon>
        <taxon>Pseudomonadati</taxon>
        <taxon>Thermodesulfobacteriota</taxon>
        <taxon>Desulfobulbia</taxon>
        <taxon>Desulfobulbales</taxon>
        <taxon>Desulfobulbaceae</taxon>
        <taxon>Candidatus Desulfobia</taxon>
    </lineage>
</organism>
<protein>
    <submittedName>
        <fullName evidence="2">DUF362 domain-containing protein</fullName>
    </submittedName>
</protein>
<reference evidence="2 3" key="1">
    <citation type="submission" date="2020-08" db="EMBL/GenBank/DDBJ databases">
        <title>Bridging the membrane lipid divide: bacteria of the FCB group superphylum have the potential to synthesize archaeal ether lipids.</title>
        <authorList>
            <person name="Villanueva L."/>
            <person name="Von Meijenfeldt F.A.B."/>
            <person name="Westbye A.B."/>
            <person name="Yadav S."/>
            <person name="Hopmans E.C."/>
            <person name="Dutilh B.E."/>
            <person name="Sinninghe Damste J.S."/>
        </authorList>
    </citation>
    <scope>NUCLEOTIDE SEQUENCE [LARGE SCALE GENOMIC DNA]</scope>
    <source>
        <strain evidence="2">NIOZ-UU47</strain>
    </source>
</reference>
<sequence>MKRRQFLKASTRAGLIAGTTTLLGPWASLLANPSPLSYDLVAIKNSTPDKMFDAGMKALGGMQSFVKKGQTVVIKPNVAWDVGPDLAANTNPLLVQRIIQHCLEAGARKVYVFDHTCNKWRSSYENSGIKAAVKHAGGIMAPGNSEKYFHPVRINGQSLKNTKEHELILESDVFINVPVLKNHGSTSITVSMKNLMGAVWDRGHWHKNDLHQCIADFASYRKPDLNVVDAYNVMMQNGPRGVSTQDVVNMKAQLISTDMVTADAAAAKLYGIPPDDVSYIRLAAQAGAGRKDLKNLNIKRIKL</sequence>
<dbReference type="AlphaFoldDB" id="A0A8J6NFC0"/>
<proteinExistence type="predicted"/>